<proteinExistence type="predicted"/>
<dbReference type="PATRIC" id="fig|754436.4.peg.811"/>
<dbReference type="RefSeq" id="WP_047873038.1">
    <property type="nucleotide sequence ID" value="NZ_BMYC01000014.1"/>
</dbReference>
<dbReference type="EMBL" id="LDOV01000009">
    <property type="protein sequence ID" value="KLV02288.1"/>
    <property type="molecule type" value="Genomic_DNA"/>
</dbReference>
<gene>
    <name evidence="1" type="ORF">ABT58_03820</name>
</gene>
<keyword evidence="2" id="KW-1185">Reference proteome</keyword>
<evidence type="ECO:0008006" key="3">
    <source>
        <dbReference type="Google" id="ProtNLM"/>
    </source>
</evidence>
<evidence type="ECO:0000313" key="2">
    <source>
        <dbReference type="Proteomes" id="UP000036426"/>
    </source>
</evidence>
<sequence>MGLFKTVKDGFRGKPDFSSIHNYIYQIDEHLLTLSYPHNINNGVNYHNQVKTNDIQWLDKIYRHETALKLGYIQYCFQTKIIVPIRPLNSPGHVFVYLNLKKASIDVECISSLTSYLEKNYFEYYHDPVVCNKTHRGRHTDIMNEAHDFAIRCWGENPESQEDIREKQEFLLGRFLRAFPPIKCEEVKIRTNTFAKYKEGNLDLTHKCSRFYNLPLKGDYYISIEFHYEIEQSMASRKFVEWVRTADEHFERSILETVELSRVVDSIVDIPADKIESRDS</sequence>
<organism evidence="1 2">
    <name type="scientific">Photobacterium aphoticum</name>
    <dbReference type="NCBI Taxonomy" id="754436"/>
    <lineage>
        <taxon>Bacteria</taxon>
        <taxon>Pseudomonadati</taxon>
        <taxon>Pseudomonadota</taxon>
        <taxon>Gammaproteobacteria</taxon>
        <taxon>Vibrionales</taxon>
        <taxon>Vibrionaceae</taxon>
        <taxon>Photobacterium</taxon>
    </lineage>
</organism>
<dbReference type="OrthoDB" id="5881195at2"/>
<name>A0A0J1GRD9_9GAMM</name>
<dbReference type="Proteomes" id="UP000036426">
    <property type="component" value="Unassembled WGS sequence"/>
</dbReference>
<accession>A0A0J1GRD9</accession>
<protein>
    <recommendedName>
        <fullName evidence="3">Mg-dependent DNase</fullName>
    </recommendedName>
</protein>
<comment type="caution">
    <text evidence="1">The sequence shown here is derived from an EMBL/GenBank/DDBJ whole genome shotgun (WGS) entry which is preliminary data.</text>
</comment>
<dbReference type="AlphaFoldDB" id="A0A0J1GRD9"/>
<evidence type="ECO:0000313" key="1">
    <source>
        <dbReference type="EMBL" id="KLV02288.1"/>
    </source>
</evidence>
<reference evidence="1 2" key="1">
    <citation type="submission" date="2015-05" db="EMBL/GenBank/DDBJ databases">
        <title>Photobacterium galathea sp. nov.</title>
        <authorList>
            <person name="Machado H."/>
            <person name="Gram L."/>
        </authorList>
    </citation>
    <scope>NUCLEOTIDE SEQUENCE [LARGE SCALE GENOMIC DNA]</scope>
    <source>
        <strain evidence="1 2">DSM 25995</strain>
    </source>
</reference>